<dbReference type="Proteomes" id="UP000271631">
    <property type="component" value="Unassembled WGS sequence"/>
</dbReference>
<keyword evidence="1" id="KW-0464">Manganese</keyword>
<dbReference type="InterPro" id="IPR013651">
    <property type="entry name" value="ATP-grasp_RimK-type"/>
</dbReference>
<evidence type="ECO:0000256" key="1">
    <source>
        <dbReference type="ARBA" id="ARBA00023211"/>
    </source>
</evidence>
<sequence length="299" mass="33436">MKTVLFLSDYEDEIEYDAVFEILSKWGIKGITAKPCEICIENGVHGSSFVFRDSPLKPDLVVGYAYEEDLIPAMKLMKLWKMMGVTILNDAETLFCGQNKDLSSAMLNSSPDVRHLPYYKFLEAPSAEALSCVGFPLVAKPVNGACGRGLFKIDSYDDFIIWFREQAANIKDYYIQPYIQKKNNEDFRVVVVNHVAVYAYSRRGANGSWITNLMKDGTGKTFAINALPQELVSMAEKSSVAAKSLFCGVDIAMDTSNVPFIIEINTCPAIKISRYISGADTLVEHAYAEFIRQVLDHDI</sequence>
<dbReference type="AlphaFoldDB" id="A0A0N0G329"/>
<dbReference type="GO" id="GO:0005737">
    <property type="term" value="C:cytoplasm"/>
    <property type="evidence" value="ECO:0007669"/>
    <property type="project" value="TreeGrafter"/>
</dbReference>
<dbReference type="Gene3D" id="3.30.470.20">
    <property type="entry name" value="ATP-grasp fold, B domain"/>
    <property type="match status" value="1"/>
</dbReference>
<feature type="domain" description="ATP-grasp" evidence="3">
    <location>
        <begin position="105"/>
        <end position="296"/>
    </location>
</feature>
<keyword evidence="2" id="KW-0067">ATP-binding</keyword>
<dbReference type="PANTHER" id="PTHR21621:SF0">
    <property type="entry name" value="BETA-CITRYLGLUTAMATE SYNTHASE B-RELATED"/>
    <property type="match status" value="1"/>
</dbReference>
<dbReference type="SUPFAM" id="SSF56059">
    <property type="entry name" value="Glutathione synthetase ATP-binding domain-like"/>
    <property type="match status" value="1"/>
</dbReference>
<dbReference type="InterPro" id="IPR011761">
    <property type="entry name" value="ATP-grasp"/>
</dbReference>
<dbReference type="PROSITE" id="PS50975">
    <property type="entry name" value="ATP_GRASP"/>
    <property type="match status" value="1"/>
</dbReference>
<organism evidence="5 6">
    <name type="scientific">Pseudomonas syringae pv. maculicola</name>
    <dbReference type="NCBI Taxonomy" id="59511"/>
    <lineage>
        <taxon>Bacteria</taxon>
        <taxon>Pseudomonadati</taxon>
        <taxon>Pseudomonadota</taxon>
        <taxon>Gammaproteobacteria</taxon>
        <taxon>Pseudomonadales</taxon>
        <taxon>Pseudomonadaceae</taxon>
        <taxon>Pseudomonas</taxon>
    </lineage>
</organism>
<evidence type="ECO:0000259" key="3">
    <source>
        <dbReference type="PROSITE" id="PS50975"/>
    </source>
</evidence>
<dbReference type="EMBL" id="RBNL01001886">
    <property type="protein sequence ID" value="RML84651.1"/>
    <property type="molecule type" value="Genomic_DNA"/>
</dbReference>
<evidence type="ECO:0000313" key="4">
    <source>
        <dbReference type="EMBL" id="RML84651.1"/>
    </source>
</evidence>
<dbReference type="GO" id="GO:0005524">
    <property type="term" value="F:ATP binding"/>
    <property type="evidence" value="ECO:0007669"/>
    <property type="project" value="UniProtKB-UniRule"/>
</dbReference>
<name>A0A0N0G329_PSEYM</name>
<dbReference type="GO" id="GO:0016879">
    <property type="term" value="F:ligase activity, forming carbon-nitrogen bonds"/>
    <property type="evidence" value="ECO:0007669"/>
    <property type="project" value="TreeGrafter"/>
</dbReference>
<dbReference type="RefSeq" id="WP_005768548.1">
    <property type="nucleotide sequence ID" value="NZ_JAEVFP010000140.1"/>
</dbReference>
<protein>
    <recommendedName>
        <fullName evidence="3">ATP-grasp domain-containing protein</fullName>
    </recommendedName>
</protein>
<evidence type="ECO:0000313" key="6">
    <source>
        <dbReference type="Proteomes" id="UP000271631"/>
    </source>
</evidence>
<evidence type="ECO:0000313" key="5">
    <source>
        <dbReference type="EMBL" id="RMV33122.1"/>
    </source>
</evidence>
<evidence type="ECO:0000256" key="2">
    <source>
        <dbReference type="PROSITE-ProRule" id="PRU00409"/>
    </source>
</evidence>
<dbReference type="PANTHER" id="PTHR21621">
    <property type="entry name" value="RIBOSOMAL PROTEIN S6 MODIFICATION PROTEIN"/>
    <property type="match status" value="1"/>
</dbReference>
<reference evidence="6 7" key="1">
    <citation type="submission" date="2018-08" db="EMBL/GenBank/DDBJ databases">
        <title>Recombination of ecologically and evolutionarily significant loci maintains genetic cohesion in the Pseudomonas syringae species complex.</title>
        <authorList>
            <person name="Dillon M."/>
            <person name="Thakur S."/>
            <person name="Almeida R.N.D."/>
            <person name="Weir B.S."/>
            <person name="Guttman D.S."/>
        </authorList>
    </citation>
    <scope>NUCLEOTIDE SEQUENCE [LARGE SCALE GENOMIC DNA]</scope>
    <source>
        <strain evidence="4 7">88_10</strain>
        <strain evidence="5 6">ICMP 11281</strain>
    </source>
</reference>
<keyword evidence="2" id="KW-0547">Nucleotide-binding</keyword>
<dbReference type="GO" id="GO:0046872">
    <property type="term" value="F:metal ion binding"/>
    <property type="evidence" value="ECO:0007669"/>
    <property type="project" value="InterPro"/>
</dbReference>
<dbReference type="Pfam" id="PF08443">
    <property type="entry name" value="RimK"/>
    <property type="match status" value="1"/>
</dbReference>
<dbReference type="Proteomes" id="UP000282378">
    <property type="component" value="Unassembled WGS sequence"/>
</dbReference>
<accession>A0A0N0G329</accession>
<comment type="caution">
    <text evidence="5">The sequence shown here is derived from an EMBL/GenBank/DDBJ whole genome shotgun (WGS) entry which is preliminary data.</text>
</comment>
<dbReference type="GeneID" id="1181809"/>
<dbReference type="EMBL" id="RBUQ01000239">
    <property type="protein sequence ID" value="RMV33122.1"/>
    <property type="molecule type" value="Genomic_DNA"/>
</dbReference>
<evidence type="ECO:0000313" key="7">
    <source>
        <dbReference type="Proteomes" id="UP000282378"/>
    </source>
</evidence>
<gene>
    <name evidence="5" type="ORF">ALP13_01648</name>
    <name evidence="4" type="ORF">APX70_00249</name>
</gene>
<proteinExistence type="predicted"/>